<feature type="domain" description="Nitroreductase" evidence="1">
    <location>
        <begin position="92"/>
        <end position="283"/>
    </location>
</feature>
<dbReference type="NCBIfam" id="TIGR03605">
    <property type="entry name" value="antibiot_sagB"/>
    <property type="match status" value="1"/>
</dbReference>
<dbReference type="EMBL" id="CP003345">
    <property type="protein sequence ID" value="AFM03703.1"/>
    <property type="molecule type" value="Genomic_DNA"/>
</dbReference>
<dbReference type="KEGG" id="fli:Fleli_1269"/>
<name>I4AIB8_BERLS</name>
<dbReference type="PANTHER" id="PTHR43745:SF2">
    <property type="entry name" value="NITROREDUCTASE MJ1384-RELATED"/>
    <property type="match status" value="1"/>
</dbReference>
<gene>
    <name evidence="2" type="ordered locus">Fleli_1269</name>
</gene>
<protein>
    <submittedName>
        <fullName evidence="2">SagB-type dehydrogenase domain protein</fullName>
    </submittedName>
</protein>
<dbReference type="PANTHER" id="PTHR43745">
    <property type="entry name" value="NITROREDUCTASE MJ1384-RELATED"/>
    <property type="match status" value="1"/>
</dbReference>
<dbReference type="RefSeq" id="WP_014797160.1">
    <property type="nucleotide sequence ID" value="NC_018018.1"/>
</dbReference>
<dbReference type="InterPro" id="IPR020051">
    <property type="entry name" value="SagB-type_dehydrogenase"/>
</dbReference>
<accession>I4AIB8</accession>
<dbReference type="Proteomes" id="UP000006054">
    <property type="component" value="Chromosome"/>
</dbReference>
<evidence type="ECO:0000259" key="1">
    <source>
        <dbReference type="Pfam" id="PF00881"/>
    </source>
</evidence>
<dbReference type="SUPFAM" id="SSF55469">
    <property type="entry name" value="FMN-dependent nitroreductase-like"/>
    <property type="match status" value="1"/>
</dbReference>
<dbReference type="Gene3D" id="3.40.109.10">
    <property type="entry name" value="NADH Oxidase"/>
    <property type="match status" value="1"/>
</dbReference>
<organism evidence="2 3">
    <name type="scientific">Bernardetia litoralis (strain ATCC 23117 / DSM 6794 / NBRC 15988 / NCIMB 1366 / Fx l1 / Sio-4)</name>
    <name type="common">Flexibacter litoralis</name>
    <dbReference type="NCBI Taxonomy" id="880071"/>
    <lineage>
        <taxon>Bacteria</taxon>
        <taxon>Pseudomonadati</taxon>
        <taxon>Bacteroidota</taxon>
        <taxon>Cytophagia</taxon>
        <taxon>Cytophagales</taxon>
        <taxon>Bernardetiaceae</taxon>
        <taxon>Bernardetia</taxon>
    </lineage>
</organism>
<sequence length="291" mass="32841">MNISTLKTQFSEKDGSMYGRKNVEESTAMLYHENSKFNSYSIRSQGEKIAAFNNPYVNERSSQPFKCYPGYPTIDLSAYKDIEFESNFQSLITNRRSVRDFKTSYKVSLYELFVSLYHSYGVTKWAKMQGLEEGKEGHLGLRNVPSGGGLYPIEMYVVIFNGHIPAGLYHFRPDTASLEVLKEGGFAEDLLKIVQAEPYVNMKSASGILITTGVIERLMIKYGERSYRFLMQEAGYVGFLYNLLCESLGLGCCWLGGYHDDNLNEFLGIDGVFETVNNVIAFGSPNEQCSI</sequence>
<dbReference type="GO" id="GO:0016491">
    <property type="term" value="F:oxidoreductase activity"/>
    <property type="evidence" value="ECO:0007669"/>
    <property type="project" value="InterPro"/>
</dbReference>
<keyword evidence="3" id="KW-1185">Reference proteome</keyword>
<dbReference type="eggNOG" id="COG0778">
    <property type="taxonomic scope" value="Bacteria"/>
</dbReference>
<dbReference type="CDD" id="cd02142">
    <property type="entry name" value="McbC_SagB-like_oxidoreductase"/>
    <property type="match status" value="1"/>
</dbReference>
<dbReference type="HOGENOM" id="CLU_059362_2_1_10"/>
<evidence type="ECO:0000313" key="3">
    <source>
        <dbReference type="Proteomes" id="UP000006054"/>
    </source>
</evidence>
<dbReference type="InterPro" id="IPR000415">
    <property type="entry name" value="Nitroreductase-like"/>
</dbReference>
<dbReference type="OrthoDB" id="9801593at2"/>
<evidence type="ECO:0000313" key="2">
    <source>
        <dbReference type="EMBL" id="AFM03703.1"/>
    </source>
</evidence>
<dbReference type="InterPro" id="IPR029479">
    <property type="entry name" value="Nitroreductase"/>
</dbReference>
<dbReference type="AlphaFoldDB" id="I4AIB8"/>
<dbReference type="STRING" id="880071.Fleli_1269"/>
<reference evidence="3" key="1">
    <citation type="submission" date="2012-06" db="EMBL/GenBank/DDBJ databases">
        <title>The complete genome of Flexibacter litoralis DSM 6794.</title>
        <authorList>
            <person name="Lucas S."/>
            <person name="Copeland A."/>
            <person name="Lapidus A."/>
            <person name="Glavina del Rio T."/>
            <person name="Dalin E."/>
            <person name="Tice H."/>
            <person name="Bruce D."/>
            <person name="Goodwin L."/>
            <person name="Pitluck S."/>
            <person name="Peters L."/>
            <person name="Ovchinnikova G."/>
            <person name="Lu M."/>
            <person name="Kyrpides N."/>
            <person name="Mavromatis K."/>
            <person name="Ivanova N."/>
            <person name="Brettin T."/>
            <person name="Detter J.C."/>
            <person name="Han C."/>
            <person name="Larimer F."/>
            <person name="Land M."/>
            <person name="Hauser L."/>
            <person name="Markowitz V."/>
            <person name="Cheng J.-F."/>
            <person name="Hugenholtz P."/>
            <person name="Woyke T."/>
            <person name="Wu D."/>
            <person name="Spring S."/>
            <person name="Lang E."/>
            <person name="Kopitz M."/>
            <person name="Brambilla E."/>
            <person name="Klenk H.-P."/>
            <person name="Eisen J.A."/>
        </authorList>
    </citation>
    <scope>NUCLEOTIDE SEQUENCE [LARGE SCALE GENOMIC DNA]</scope>
    <source>
        <strain evidence="3">ATCC 23117 / DSM 6794 / NBRC 15988 / NCIMB 1366 / Sio-4</strain>
    </source>
</reference>
<dbReference type="InterPro" id="IPR052544">
    <property type="entry name" value="Bacteriocin_Proc_Enz"/>
</dbReference>
<proteinExistence type="predicted"/>
<dbReference type="Pfam" id="PF00881">
    <property type="entry name" value="Nitroreductase"/>
    <property type="match status" value="1"/>
</dbReference>